<dbReference type="InterPro" id="IPR028359">
    <property type="entry name" value="UDP_ManNAc/GlcNAc_DH"/>
</dbReference>
<dbReference type="SMART" id="SM00984">
    <property type="entry name" value="UDPG_MGDP_dh_C"/>
    <property type="match status" value="1"/>
</dbReference>
<evidence type="ECO:0000313" key="9">
    <source>
        <dbReference type="EMBL" id="QLH05756.1"/>
    </source>
</evidence>
<dbReference type="Pfam" id="PF03721">
    <property type="entry name" value="UDPG_MGDP_dh_N"/>
    <property type="match status" value="1"/>
</dbReference>
<dbReference type="KEGG" id="nue:C5F50_00645"/>
<comment type="catalytic activity">
    <reaction evidence="6">
        <text>UDP-N-acetyl-alpha-D-mannosamine + 2 NAD(+) + H2O = UDP-N-acetyl-alpha-D-mannosaminouronate + 2 NADH + 3 H(+)</text>
        <dbReference type="Rhea" id="RHEA:25780"/>
        <dbReference type="ChEBI" id="CHEBI:15377"/>
        <dbReference type="ChEBI" id="CHEBI:15378"/>
        <dbReference type="ChEBI" id="CHEBI:57540"/>
        <dbReference type="ChEBI" id="CHEBI:57945"/>
        <dbReference type="ChEBI" id="CHEBI:68623"/>
        <dbReference type="ChEBI" id="CHEBI:70731"/>
        <dbReference type="EC" id="1.1.1.336"/>
    </reaction>
</comment>
<dbReference type="InterPro" id="IPR036291">
    <property type="entry name" value="NAD(P)-bd_dom_sf"/>
</dbReference>
<reference evidence="9 10" key="1">
    <citation type="submission" date="2018-02" db="EMBL/GenBank/DDBJ databases">
        <title>Complete genome of Nitrosopumilus ureaphilus PS0.</title>
        <authorList>
            <person name="Qin W."/>
            <person name="Zheng Y."/>
            <person name="Stahl D.A."/>
        </authorList>
    </citation>
    <scope>NUCLEOTIDE SEQUENCE [LARGE SCALE GENOMIC DNA]</scope>
    <source>
        <strain evidence="9 10">PS0</strain>
    </source>
</reference>
<dbReference type="GO" id="GO:0089714">
    <property type="term" value="F:UDP-N-acetyl-D-mannosamine dehydrogenase activity"/>
    <property type="evidence" value="ECO:0007669"/>
    <property type="project" value="UniProtKB-EC"/>
</dbReference>
<accession>A0A7D5R0J4</accession>
<dbReference type="GO" id="GO:0016628">
    <property type="term" value="F:oxidoreductase activity, acting on the CH-CH group of donors, NAD or NADP as acceptor"/>
    <property type="evidence" value="ECO:0007669"/>
    <property type="project" value="InterPro"/>
</dbReference>
<dbReference type="PIRSF" id="PIRSF000124">
    <property type="entry name" value="UDPglc_GDPman_dh"/>
    <property type="match status" value="1"/>
</dbReference>
<dbReference type="GO" id="GO:0000271">
    <property type="term" value="P:polysaccharide biosynthetic process"/>
    <property type="evidence" value="ECO:0007669"/>
    <property type="project" value="InterPro"/>
</dbReference>
<dbReference type="EMBL" id="CP026995">
    <property type="protein sequence ID" value="QLH05756.1"/>
    <property type="molecule type" value="Genomic_DNA"/>
</dbReference>
<protein>
    <recommendedName>
        <fullName evidence="2">UDP-N-acetyl-D-mannosamine dehydrogenase</fullName>
        <ecNumber evidence="1">1.1.1.336</ecNumber>
    </recommendedName>
    <alternativeName>
        <fullName evidence="5">UDP-ManNAc 6-dehydrogenase</fullName>
    </alternativeName>
</protein>
<sequence length="460" mass="50801">MENSDSRLNGLEHIQELLSSKNLRVCVVGVGRIGLPTALSFAKSGLPTIGVDINADLVTRINSNDYPLKDEPGYDVIFNQVVTNKKFHASTKIEDVVPNSEVILLSLPTPMDKNNIPDYSALKSVGAKLGELLEPGSLVVVESTIEPGFVENELVKIIEDGNKHLVAGKNFSIGVCPETANPGEIMLDFTHLPRLVGAIDEKTTKIIMEIYEYVFPVELIPMPDCKTANAVKLTTNVFRDLNIAFVNQLALLFEKLGIDISVVLDAAKRKYNFQVHYPGPGVGGPCLPVNSYQMLNSAKQFDSNMLSLVKTGREVNESMPDHVIDLIIDGLKDAKKEISSSTILLLGISYKPEVKDIQLTPAEKIVEKLKEHGAKIKIYDPFFKSVNVFDIQTENNIEQALTNVDSIVLVTAHKEFYDLKPSYIASKIQMPVIIDTKRIFDTDDAKKSKLIFRSLGTGKF</sequence>
<evidence type="ECO:0000256" key="7">
    <source>
        <dbReference type="PIRNR" id="PIRNR000124"/>
    </source>
</evidence>
<evidence type="ECO:0000256" key="1">
    <source>
        <dbReference type="ARBA" id="ARBA00012935"/>
    </source>
</evidence>
<dbReference type="InterPro" id="IPR036220">
    <property type="entry name" value="UDP-Glc/GDP-Man_DH_C_sf"/>
</dbReference>
<gene>
    <name evidence="9" type="ORF">C5F50_00645</name>
</gene>
<evidence type="ECO:0000313" key="10">
    <source>
        <dbReference type="Proteomes" id="UP000509478"/>
    </source>
</evidence>
<dbReference type="SUPFAM" id="SSF51735">
    <property type="entry name" value="NAD(P)-binding Rossmann-fold domains"/>
    <property type="match status" value="1"/>
</dbReference>
<keyword evidence="10" id="KW-1185">Reference proteome</keyword>
<dbReference type="SUPFAM" id="SSF48179">
    <property type="entry name" value="6-phosphogluconate dehydrogenase C-terminal domain-like"/>
    <property type="match status" value="1"/>
</dbReference>
<dbReference type="Proteomes" id="UP000509478">
    <property type="component" value="Chromosome"/>
</dbReference>
<dbReference type="PANTHER" id="PTHR43491">
    <property type="entry name" value="UDP-N-ACETYL-D-MANNOSAMINE DEHYDROGENASE"/>
    <property type="match status" value="1"/>
</dbReference>
<comment type="similarity">
    <text evidence="7">Belongs to the UDP-glucose/GDP-mannose dehydrogenase family.</text>
</comment>
<dbReference type="PIRSF" id="PIRSF500136">
    <property type="entry name" value="UDP_ManNAc_DH"/>
    <property type="match status" value="1"/>
</dbReference>
<dbReference type="Pfam" id="PF03720">
    <property type="entry name" value="UDPG_MGDP_dh_C"/>
    <property type="match status" value="1"/>
</dbReference>
<dbReference type="OrthoDB" id="372050at2157"/>
<dbReference type="NCBIfam" id="TIGR03026">
    <property type="entry name" value="NDP-sugDHase"/>
    <property type="match status" value="1"/>
</dbReference>
<evidence type="ECO:0000256" key="6">
    <source>
        <dbReference type="ARBA" id="ARBA00049130"/>
    </source>
</evidence>
<dbReference type="EC" id="1.1.1.336" evidence="1"/>
<dbReference type="InterPro" id="IPR001732">
    <property type="entry name" value="UDP-Glc/GDP-Man_DH_N"/>
</dbReference>
<dbReference type="GO" id="GO:0051287">
    <property type="term" value="F:NAD binding"/>
    <property type="evidence" value="ECO:0007669"/>
    <property type="project" value="InterPro"/>
</dbReference>
<dbReference type="InterPro" id="IPR014026">
    <property type="entry name" value="UDP-Glc/GDP-Man_DH_dimer"/>
</dbReference>
<feature type="domain" description="UDP-glucose/GDP-mannose dehydrogenase C-terminal" evidence="8">
    <location>
        <begin position="344"/>
        <end position="442"/>
    </location>
</feature>
<dbReference type="Gene3D" id="3.40.50.720">
    <property type="entry name" value="NAD(P)-binding Rossmann-like Domain"/>
    <property type="match status" value="2"/>
</dbReference>
<keyword evidence="3" id="KW-0560">Oxidoreductase</keyword>
<dbReference type="PANTHER" id="PTHR43491:SF1">
    <property type="entry name" value="UDP-N-ACETYL-D-MANNOSAMINE DEHYDROGENASE"/>
    <property type="match status" value="1"/>
</dbReference>
<dbReference type="GeneID" id="56066524"/>
<evidence type="ECO:0000256" key="2">
    <source>
        <dbReference type="ARBA" id="ARBA00016796"/>
    </source>
</evidence>
<dbReference type="InterPro" id="IPR017476">
    <property type="entry name" value="UDP-Glc/GDP-Man"/>
</dbReference>
<dbReference type="InterPro" id="IPR014027">
    <property type="entry name" value="UDP-Glc/GDP-Man_DH_C"/>
</dbReference>
<dbReference type="SUPFAM" id="SSF52413">
    <property type="entry name" value="UDP-glucose/GDP-mannose dehydrogenase C-terminal domain"/>
    <property type="match status" value="1"/>
</dbReference>
<dbReference type="AlphaFoldDB" id="A0A7D5R0J4"/>
<dbReference type="RefSeq" id="WP_179371818.1">
    <property type="nucleotide sequence ID" value="NZ_CP026995.1"/>
</dbReference>
<evidence type="ECO:0000256" key="3">
    <source>
        <dbReference type="ARBA" id="ARBA00023002"/>
    </source>
</evidence>
<evidence type="ECO:0000259" key="8">
    <source>
        <dbReference type="SMART" id="SM00984"/>
    </source>
</evidence>
<evidence type="ECO:0000256" key="5">
    <source>
        <dbReference type="ARBA" id="ARBA00030172"/>
    </source>
</evidence>
<name>A0A7D5R0J4_9ARCH</name>
<proteinExistence type="inferred from homology"/>
<organism evidence="9 10">
    <name type="scientific">Nitrosopumilus ureiphilus</name>
    <dbReference type="NCBI Taxonomy" id="1470067"/>
    <lineage>
        <taxon>Archaea</taxon>
        <taxon>Nitrososphaerota</taxon>
        <taxon>Nitrososphaeria</taxon>
        <taxon>Nitrosopumilales</taxon>
        <taxon>Nitrosopumilaceae</taxon>
        <taxon>Nitrosopumilus</taxon>
    </lineage>
</organism>
<dbReference type="Pfam" id="PF00984">
    <property type="entry name" value="UDPG_MGDP_dh"/>
    <property type="match status" value="1"/>
</dbReference>
<keyword evidence="4" id="KW-0520">NAD</keyword>
<dbReference type="InterPro" id="IPR008927">
    <property type="entry name" value="6-PGluconate_DH-like_C_sf"/>
</dbReference>
<evidence type="ECO:0000256" key="4">
    <source>
        <dbReference type="ARBA" id="ARBA00023027"/>
    </source>
</evidence>